<feature type="domain" description="DUF4055" evidence="2">
    <location>
        <begin position="247"/>
        <end position="387"/>
    </location>
</feature>
<organism evidence="3 4">
    <name type="scientific">Stenotrophomonas phage vB_SmaS_BUCT548</name>
    <dbReference type="NCBI Taxonomy" id="2712941"/>
    <lineage>
        <taxon>Viruses</taxon>
        <taxon>Duplodnaviria</taxon>
        <taxon>Heunggongvirae</taxon>
        <taxon>Uroviricota</taxon>
        <taxon>Caudoviricetes</taxon>
        <taxon>Beaumontvirinae</taxon>
        <taxon>Bixiavirus</taxon>
        <taxon>Bixiavirus BUCT548</taxon>
    </lineage>
</organism>
<reference evidence="3 4" key="1">
    <citation type="submission" date="2020-01" db="EMBL/GenBank/DDBJ databases">
        <authorList>
            <person name="Zhang W."/>
            <person name="Zhang R."/>
            <person name="Hu Y."/>
            <person name="Liu Y."/>
            <person name="Lin W."/>
            <person name="Wang L."/>
            <person name="Li J."/>
            <person name="An X."/>
            <person name="Song L."/>
            <person name="Fan H."/>
            <person name="Shi T."/>
            <person name="Liu H."/>
            <person name="Tong Y."/>
        </authorList>
    </citation>
    <scope>NUCLEOTIDE SEQUENCE [LARGE SCALE GENOMIC DNA]</scope>
</reference>
<evidence type="ECO:0000259" key="2">
    <source>
        <dbReference type="Pfam" id="PF13264"/>
    </source>
</evidence>
<feature type="region of interest" description="Disordered" evidence="1">
    <location>
        <begin position="468"/>
        <end position="494"/>
    </location>
</feature>
<proteinExistence type="predicted"/>
<dbReference type="KEGG" id="vg:77953677"/>
<dbReference type="InterPro" id="IPR025129">
    <property type="entry name" value="DUF4055"/>
</dbReference>
<dbReference type="EMBL" id="MN937349">
    <property type="protein sequence ID" value="QIQ60838.1"/>
    <property type="molecule type" value="Genomic_DNA"/>
</dbReference>
<keyword evidence="4" id="KW-1185">Reference proteome</keyword>
<accession>A0A7D2LFP2</accession>
<dbReference type="Pfam" id="PF13264">
    <property type="entry name" value="DUF4055"/>
    <property type="match status" value="1"/>
</dbReference>
<evidence type="ECO:0000313" key="3">
    <source>
        <dbReference type="EMBL" id="QIQ60838.1"/>
    </source>
</evidence>
<dbReference type="Proteomes" id="UP000509570">
    <property type="component" value="Segment"/>
</dbReference>
<dbReference type="GeneID" id="77953677"/>
<sequence>MLTNKHPQYLKYQDVWQSLRDFNEGSDKVKDSGVRYLPPTEGMELDGMKKGERGYKAYQAYKLRARVPDYITEGVRSLVGLLHQKPATIRLPERMEYLRESASPQGESLQALYRRINTEQLITGRLGLLADIAPTGGDPYIALYRAESITNWNVREGKVVDSSLRMVVLDESAQRFNFDNFGWELYPQYRVCWLDDSGKYVQAVFENNQEFNASAGSAPVFMGQALDFVPFEFINGQDTLSDIDDPPLRSLLDICIGIYLGEADYRQNLYYQSQQTLVVKGGVRGKDDDDDAIRTGAGSRIDVDITGDAKYIGVTNAGLSEQRNALENDRRRAEVKSGELVQNSKSQAESGKAMATRYNAQTATLNQLATAAAEGLENILRRIATWMGLNPDEVSVLPNTEFIDFSLDGRNFADIMSAIQDGGLPLSLESVHEILQDRGLTSLSFEAEMKRLEEEDSKFGPLIEKMMARKAKAAQSAKPPEPANDGKAPTGNVA</sequence>
<evidence type="ECO:0000313" key="4">
    <source>
        <dbReference type="Proteomes" id="UP000509570"/>
    </source>
</evidence>
<dbReference type="RefSeq" id="YP_010677303.1">
    <property type="nucleotide sequence ID" value="NC_071019.1"/>
</dbReference>
<protein>
    <submittedName>
        <fullName evidence="3">Portal protein</fullName>
    </submittedName>
</protein>
<name>A0A7D2LFP2_9CAUD</name>
<evidence type="ECO:0000256" key="1">
    <source>
        <dbReference type="SAM" id="MobiDB-lite"/>
    </source>
</evidence>